<organism evidence="2 3">
    <name type="scientific">Spinacia oleracea</name>
    <name type="common">Spinach</name>
    <dbReference type="NCBI Taxonomy" id="3562"/>
    <lineage>
        <taxon>Eukaryota</taxon>
        <taxon>Viridiplantae</taxon>
        <taxon>Streptophyta</taxon>
        <taxon>Embryophyta</taxon>
        <taxon>Tracheophyta</taxon>
        <taxon>Spermatophyta</taxon>
        <taxon>Magnoliopsida</taxon>
        <taxon>eudicotyledons</taxon>
        <taxon>Gunneridae</taxon>
        <taxon>Pentapetalae</taxon>
        <taxon>Caryophyllales</taxon>
        <taxon>Chenopodiaceae</taxon>
        <taxon>Chenopodioideae</taxon>
        <taxon>Anserineae</taxon>
        <taxon>Spinacia</taxon>
    </lineage>
</organism>
<dbReference type="InterPro" id="IPR018289">
    <property type="entry name" value="MULE_transposase_dom"/>
</dbReference>
<proteinExistence type="predicted"/>
<evidence type="ECO:0000313" key="3">
    <source>
        <dbReference type="RefSeq" id="XP_056691917.1"/>
    </source>
</evidence>
<reference evidence="2" key="1">
    <citation type="journal article" date="2021" name="Nat. Commun.">
        <title>Genomic analyses provide insights into spinach domestication and the genetic basis of agronomic traits.</title>
        <authorList>
            <person name="Cai X."/>
            <person name="Sun X."/>
            <person name="Xu C."/>
            <person name="Sun H."/>
            <person name="Wang X."/>
            <person name="Ge C."/>
            <person name="Zhang Z."/>
            <person name="Wang Q."/>
            <person name="Fei Z."/>
            <person name="Jiao C."/>
            <person name="Wang Q."/>
        </authorList>
    </citation>
    <scope>NUCLEOTIDE SEQUENCE [LARGE SCALE GENOMIC DNA]</scope>
    <source>
        <strain evidence="2">cv. Varoflay</strain>
    </source>
</reference>
<name>A0ABM3R8F8_SPIOL</name>
<sequence>MGGGIPQTIMTDQAPVIAAAIRDVFPGVRHRLCTWHLGENSKKNIATFPELFSYLLKYCDTVAEFEHYWPRFIKHYKCEKNVWLNNLYVIREHCCRAYSKDSFSGGALSSQRRESTNNSIKDRCYICMAKQRKENHHDYRVLRGNRHMDAANVSILVHARKVYTSYLYMKFEEQFLKGISLNQERTFEDAEKVVYLLWKPAIADLIRHEIMFNKITFESNCTCKHIYERWTKEAMCSAVVDEQSSKANVVPASVWRFQTMRKFIRFVTSCQDFLEVRVEIDTAFDLLRQKVETVRGAIDFAEPIEGIDVPGHDGKDGPSIKDPKKVRQTRGLRILLRRSVTKRRLGGNVLKNMLKLLKLKRVLPSFQLKYIPPS</sequence>
<dbReference type="GeneID" id="130467434"/>
<dbReference type="PANTHER" id="PTHR47718:SF17">
    <property type="entry name" value="PROTEIN FAR1-RELATED SEQUENCE 5-LIKE"/>
    <property type="match status" value="1"/>
</dbReference>
<accession>A0ABM3R8F8</accession>
<dbReference type="Pfam" id="PF10551">
    <property type="entry name" value="MULE"/>
    <property type="match status" value="1"/>
</dbReference>
<feature type="domain" description="MULE transposase" evidence="1">
    <location>
        <begin position="6"/>
        <end position="39"/>
    </location>
</feature>
<protein>
    <submittedName>
        <fullName evidence="3">Protein FAR1-RELATED SEQUENCE 5-like</fullName>
    </submittedName>
</protein>
<dbReference type="PANTHER" id="PTHR47718">
    <property type="entry name" value="OS01G0519700 PROTEIN"/>
    <property type="match status" value="1"/>
</dbReference>
<gene>
    <name evidence="3" type="primary">LOC130467434</name>
</gene>
<reference evidence="3" key="2">
    <citation type="submission" date="2025-08" db="UniProtKB">
        <authorList>
            <consortium name="RefSeq"/>
        </authorList>
    </citation>
    <scope>IDENTIFICATION</scope>
    <source>
        <tissue evidence="3">Leaf</tissue>
    </source>
</reference>
<keyword evidence="2" id="KW-1185">Reference proteome</keyword>
<dbReference type="RefSeq" id="XP_056691917.1">
    <property type="nucleotide sequence ID" value="XM_056835939.1"/>
</dbReference>
<evidence type="ECO:0000313" key="2">
    <source>
        <dbReference type="Proteomes" id="UP000813463"/>
    </source>
</evidence>
<dbReference type="Proteomes" id="UP000813463">
    <property type="component" value="Chromosome 2"/>
</dbReference>
<evidence type="ECO:0000259" key="1">
    <source>
        <dbReference type="Pfam" id="PF10551"/>
    </source>
</evidence>